<feature type="compositionally biased region" description="Basic and acidic residues" evidence="1">
    <location>
        <begin position="135"/>
        <end position="151"/>
    </location>
</feature>
<evidence type="ECO:0000313" key="2">
    <source>
        <dbReference type="EMBL" id="EEH55106.1"/>
    </source>
</evidence>
<dbReference type="AlphaFoldDB" id="C1MX56"/>
<accession>C1MX56</accession>
<organism evidence="3">
    <name type="scientific">Micromonas pusilla (strain CCMP1545)</name>
    <name type="common">Picoplanktonic green alga</name>
    <dbReference type="NCBI Taxonomy" id="564608"/>
    <lineage>
        <taxon>Eukaryota</taxon>
        <taxon>Viridiplantae</taxon>
        <taxon>Chlorophyta</taxon>
        <taxon>Mamiellophyceae</taxon>
        <taxon>Mamiellales</taxon>
        <taxon>Mamiellaceae</taxon>
        <taxon>Micromonas</taxon>
    </lineage>
</organism>
<evidence type="ECO:0000256" key="1">
    <source>
        <dbReference type="SAM" id="MobiDB-lite"/>
    </source>
</evidence>
<feature type="region of interest" description="Disordered" evidence="1">
    <location>
        <begin position="101"/>
        <end position="151"/>
    </location>
</feature>
<protein>
    <submittedName>
        <fullName evidence="2">Predicted protein</fullName>
    </submittedName>
</protein>
<proteinExistence type="predicted"/>
<evidence type="ECO:0000313" key="3">
    <source>
        <dbReference type="Proteomes" id="UP000001876"/>
    </source>
</evidence>
<sequence length="151" mass="16754">MSSAERSAQVGKTVKVSRRRVFAYSSTVCPYVYCSPTNSQPRTRSDDPTPKVVRAVGSHQNEGRSPRAFAAAAMSWFYRMMQREPVVMWSCFIGGVGARSRSLPAARRARDPSLRPLIPRSTVPALTIPRPRSSPSREHHRVGDPTDRAAD</sequence>
<dbReference type="GeneID" id="9686072"/>
<name>C1MX56_MICPC</name>
<dbReference type="OrthoDB" id="541556at2759"/>
<reference evidence="2 3" key="1">
    <citation type="journal article" date="2009" name="Science">
        <title>Green evolution and dynamic adaptations revealed by genomes of the marine picoeukaryotes Micromonas.</title>
        <authorList>
            <person name="Worden A.Z."/>
            <person name="Lee J.H."/>
            <person name="Mock T."/>
            <person name="Rouze P."/>
            <person name="Simmons M.P."/>
            <person name="Aerts A.L."/>
            <person name="Allen A.E."/>
            <person name="Cuvelier M.L."/>
            <person name="Derelle E."/>
            <person name="Everett M.V."/>
            <person name="Foulon E."/>
            <person name="Grimwood J."/>
            <person name="Gundlach H."/>
            <person name="Henrissat B."/>
            <person name="Napoli C."/>
            <person name="McDonald S.M."/>
            <person name="Parker M.S."/>
            <person name="Rombauts S."/>
            <person name="Salamov A."/>
            <person name="Von Dassow P."/>
            <person name="Badger J.H."/>
            <person name="Coutinho P.M."/>
            <person name="Demir E."/>
            <person name="Dubchak I."/>
            <person name="Gentemann C."/>
            <person name="Eikrem W."/>
            <person name="Gready J.E."/>
            <person name="John U."/>
            <person name="Lanier W."/>
            <person name="Lindquist E.A."/>
            <person name="Lucas S."/>
            <person name="Mayer K.F."/>
            <person name="Moreau H."/>
            <person name="Not F."/>
            <person name="Otillar R."/>
            <person name="Panaud O."/>
            <person name="Pangilinan J."/>
            <person name="Paulsen I."/>
            <person name="Piegu B."/>
            <person name="Poliakov A."/>
            <person name="Robbens S."/>
            <person name="Schmutz J."/>
            <person name="Toulza E."/>
            <person name="Wyss T."/>
            <person name="Zelensky A."/>
            <person name="Zhou K."/>
            <person name="Armbrust E.V."/>
            <person name="Bhattacharya D."/>
            <person name="Goodenough U.W."/>
            <person name="Van de Peer Y."/>
            <person name="Grigoriev I.V."/>
        </authorList>
    </citation>
    <scope>NUCLEOTIDE SEQUENCE [LARGE SCALE GENOMIC DNA]</scope>
    <source>
        <strain evidence="2 3">CCMP1545</strain>
    </source>
</reference>
<dbReference type="EMBL" id="GG663742">
    <property type="protein sequence ID" value="EEH55106.1"/>
    <property type="molecule type" value="Genomic_DNA"/>
</dbReference>
<gene>
    <name evidence="2" type="ORF">MICPUCDRAFT_60035</name>
</gene>
<dbReference type="Proteomes" id="UP000001876">
    <property type="component" value="Unassembled WGS sequence"/>
</dbReference>
<dbReference type="RefSeq" id="XP_003060337.1">
    <property type="nucleotide sequence ID" value="XM_003060291.1"/>
</dbReference>
<dbReference type="KEGG" id="mpp:MICPUCDRAFT_60035"/>
<keyword evidence="3" id="KW-1185">Reference proteome</keyword>